<organism evidence="3 4">
    <name type="scientific">Skeletonema marinoi</name>
    <dbReference type="NCBI Taxonomy" id="267567"/>
    <lineage>
        <taxon>Eukaryota</taxon>
        <taxon>Sar</taxon>
        <taxon>Stramenopiles</taxon>
        <taxon>Ochrophyta</taxon>
        <taxon>Bacillariophyta</taxon>
        <taxon>Coscinodiscophyceae</taxon>
        <taxon>Thalassiosirophycidae</taxon>
        <taxon>Thalassiosirales</taxon>
        <taxon>Skeletonemataceae</taxon>
        <taxon>Skeletonema</taxon>
        <taxon>Skeletonema marinoi-dohrnii complex</taxon>
    </lineage>
</organism>
<keyword evidence="4" id="KW-1185">Reference proteome</keyword>
<comment type="similarity">
    <text evidence="1">Belongs to the protein kinase superfamily. ADCK protein kinase family.</text>
</comment>
<dbReference type="PROSITE" id="PS50011">
    <property type="entry name" value="PROTEIN_KINASE_DOM"/>
    <property type="match status" value="1"/>
</dbReference>
<sequence length="835" mass="91745">MWLSAAHRNITTNSIIITMASSPSRSRALTAANALILLLSLTQEHSLEAFTTSKSTGILVQNNNPAGTTNRHLLHAQSTKSAEASATYGIDAPYKEANYDPHAAAEYYKDRPIESLSRLTQIVSKSSGFIVDTILDTKLNREEELVDQRSEELLELVSDLGPTFIKIGQALSTRTDLLPAKYAKGLTGLQDAVPPFSAELGRQVIESELNIRIDDVFSELSLQPVASASIGQVYRGRLRSTGEEVAVKVQRPAVLSNVALDLHMLRSLAPMYQKSKEINTDLEGLVDAWGEGFVNELDYRAEAKYTTEFSKAMKERGLGSVFAPEVVEDLSSIHVLTTKWVDGQRLADSDADDVPRLCGVALNAYLTMLLDTGTLHCDPHPGNLLRTPDGRLCILDFGMVINVPEDLQLSLLEFIADLNAKNYEDVPDDLVKLQFVPAQKIDELRESGLTVAIANMISLAAEGGGPKGAMKRMVEQNKEKFADALKDFDDLDSKEATEVRQRLFREDWKRQMAEDAMSRGDSQASTSTTVDVVTKIEEMQEQNADVFAIPDYFVYMSRAFSTLEGIGLSSDPNYSILQECYPYLAKRLLTDDSPRARGALKMLVYGKYGDELDLSKVEELSKGFESYTSSTSSVKIGRGQSNEGRNAAVEQLANVLLSEDSNYVQNLLLHESAVAIDAAIREAILSPLEPVRNTALQLPSLGPLTLPLDLAKAALELQAINDSDHKKLENVRILTDAISKGRSTGISTNEPSNSVDIRRLLQEANKRQRALGRIGLRFGESLTHVQAKRLRDRAAGVKTEWNDAIKERLATRGAETLEALAEALSSLDSSLAKRK</sequence>
<keyword evidence="3" id="KW-0418">Kinase</keyword>
<accession>A0AAD8YE58</accession>
<comment type="caution">
    <text evidence="3">The sequence shown here is derived from an EMBL/GenBank/DDBJ whole genome shotgun (WGS) entry which is preliminary data.</text>
</comment>
<evidence type="ECO:0000259" key="2">
    <source>
        <dbReference type="PROSITE" id="PS50011"/>
    </source>
</evidence>
<dbReference type="InterPro" id="IPR004147">
    <property type="entry name" value="ABC1_dom"/>
</dbReference>
<evidence type="ECO:0000313" key="4">
    <source>
        <dbReference type="Proteomes" id="UP001224775"/>
    </source>
</evidence>
<dbReference type="PANTHER" id="PTHR10566">
    <property type="entry name" value="CHAPERONE-ACTIVITY OF BC1 COMPLEX CABC1 -RELATED"/>
    <property type="match status" value="1"/>
</dbReference>
<dbReference type="Proteomes" id="UP001224775">
    <property type="component" value="Unassembled WGS sequence"/>
</dbReference>
<dbReference type="AlphaFoldDB" id="A0AAD8YE58"/>
<dbReference type="GO" id="GO:0004672">
    <property type="term" value="F:protein kinase activity"/>
    <property type="evidence" value="ECO:0007669"/>
    <property type="project" value="InterPro"/>
</dbReference>
<dbReference type="GO" id="GO:0005524">
    <property type="term" value="F:ATP binding"/>
    <property type="evidence" value="ECO:0007669"/>
    <property type="project" value="InterPro"/>
</dbReference>
<dbReference type="EMBL" id="JATAAI010000009">
    <property type="protein sequence ID" value="KAK1743581.1"/>
    <property type="molecule type" value="Genomic_DNA"/>
</dbReference>
<dbReference type="Gene3D" id="1.10.510.10">
    <property type="entry name" value="Transferase(Phosphotransferase) domain 1"/>
    <property type="match status" value="1"/>
</dbReference>
<gene>
    <name evidence="3" type="ORF">QTG54_006202</name>
</gene>
<name>A0AAD8YE58_9STRA</name>
<evidence type="ECO:0000256" key="1">
    <source>
        <dbReference type="ARBA" id="ARBA00009670"/>
    </source>
</evidence>
<proteinExistence type="inferred from homology"/>
<dbReference type="InterPro" id="IPR050154">
    <property type="entry name" value="UbiB_kinase"/>
</dbReference>
<feature type="domain" description="Protein kinase" evidence="2">
    <location>
        <begin position="219"/>
        <end position="526"/>
    </location>
</feature>
<dbReference type="CDD" id="cd05121">
    <property type="entry name" value="ABC1_ADCK3-like"/>
    <property type="match status" value="1"/>
</dbReference>
<dbReference type="Pfam" id="PF03109">
    <property type="entry name" value="ABC1"/>
    <property type="match status" value="1"/>
</dbReference>
<dbReference type="InterPro" id="IPR011009">
    <property type="entry name" value="Kinase-like_dom_sf"/>
</dbReference>
<dbReference type="SUPFAM" id="SSF56112">
    <property type="entry name" value="Protein kinase-like (PK-like)"/>
    <property type="match status" value="1"/>
</dbReference>
<keyword evidence="3" id="KW-0808">Transferase</keyword>
<evidence type="ECO:0000313" key="3">
    <source>
        <dbReference type="EMBL" id="KAK1743581.1"/>
    </source>
</evidence>
<reference evidence="3" key="1">
    <citation type="submission" date="2023-06" db="EMBL/GenBank/DDBJ databases">
        <title>Survivors Of The Sea: Transcriptome response of Skeletonema marinoi to long-term dormancy.</title>
        <authorList>
            <person name="Pinder M.I.M."/>
            <person name="Kourtchenko O."/>
            <person name="Robertson E.K."/>
            <person name="Larsson T."/>
            <person name="Maumus F."/>
            <person name="Osuna-Cruz C.M."/>
            <person name="Vancaester E."/>
            <person name="Stenow R."/>
            <person name="Vandepoele K."/>
            <person name="Ploug H."/>
            <person name="Bruchert V."/>
            <person name="Godhe A."/>
            <person name="Topel M."/>
        </authorList>
    </citation>
    <scope>NUCLEOTIDE SEQUENCE</scope>
    <source>
        <strain evidence="3">R05AC</strain>
    </source>
</reference>
<protein>
    <submittedName>
        <fullName evidence="3">ABC1 kinase family protein</fullName>
        <ecNumber evidence="3">2.7.-.-</ecNumber>
    </submittedName>
</protein>
<dbReference type="PANTHER" id="PTHR10566:SF118">
    <property type="entry name" value="PROTEIN KINASE DOMAIN-CONTAINING PROTEIN"/>
    <property type="match status" value="1"/>
</dbReference>
<dbReference type="InterPro" id="IPR000719">
    <property type="entry name" value="Prot_kinase_dom"/>
</dbReference>
<dbReference type="EC" id="2.7.-.-" evidence="3"/>